<accession>A0ABU9LSU1</accession>
<reference evidence="1 2" key="1">
    <citation type="journal article" date="2018" name="Arch. Microbiol.">
        <title>Hymenobacter segetis sp. nov., isolated from soil.</title>
        <authorList>
            <person name="Ten L.N."/>
            <person name="Lim S.J."/>
            <person name="Kim B.O."/>
            <person name="Kang I.K."/>
            <person name="Jung H.Y."/>
        </authorList>
    </citation>
    <scope>NUCLEOTIDE SEQUENCE [LARGE SCALE GENOMIC DNA]</scope>
    <source>
        <strain evidence="1 2">S7-3-11</strain>
    </source>
</reference>
<evidence type="ECO:0000313" key="1">
    <source>
        <dbReference type="EMBL" id="MEL5993583.1"/>
    </source>
</evidence>
<dbReference type="Proteomes" id="UP001479606">
    <property type="component" value="Unassembled WGS sequence"/>
</dbReference>
<dbReference type="InterPro" id="IPR016084">
    <property type="entry name" value="Haem_Oase-like_multi-hlx"/>
</dbReference>
<dbReference type="RefSeq" id="WP_342296431.1">
    <property type="nucleotide sequence ID" value="NZ_JBCEVZ010000008.1"/>
</dbReference>
<dbReference type="EMBL" id="JBCEVZ010000008">
    <property type="protein sequence ID" value="MEL5993583.1"/>
    <property type="molecule type" value="Genomic_DNA"/>
</dbReference>
<sequence length="194" mass="21077">MPNPPESPAILPRLRLETRPFHDAVEQNPFNQALSAGTVTAADTAQFLAKMYGLLEPYEAQLKAHAATFGPAWQLDQRYRAPLILDDLARLGHDATPPSYPKLPPLSTRAQLLGAMYVFEGSTLGGQVIARQLDKAGIAAHAFFTGRAERTGPLWKAFCQQLTEAAETGNDDPTAIAASAVHTFQALATWLNQR</sequence>
<keyword evidence="2" id="KW-1185">Reference proteome</keyword>
<organism evidence="1 2">
    <name type="scientific">Hymenobacter segetis</name>
    <dbReference type="NCBI Taxonomy" id="2025509"/>
    <lineage>
        <taxon>Bacteria</taxon>
        <taxon>Pseudomonadati</taxon>
        <taxon>Bacteroidota</taxon>
        <taxon>Cytophagia</taxon>
        <taxon>Cytophagales</taxon>
        <taxon>Hymenobacteraceae</taxon>
        <taxon>Hymenobacter</taxon>
    </lineage>
</organism>
<gene>
    <name evidence="1" type="ORF">AAFH49_05145</name>
</gene>
<evidence type="ECO:0000313" key="2">
    <source>
        <dbReference type="Proteomes" id="UP001479606"/>
    </source>
</evidence>
<dbReference type="Gene3D" id="1.20.910.10">
    <property type="entry name" value="Heme oxygenase-like"/>
    <property type="match status" value="1"/>
</dbReference>
<dbReference type="SUPFAM" id="SSF48613">
    <property type="entry name" value="Heme oxygenase-like"/>
    <property type="match status" value="1"/>
</dbReference>
<proteinExistence type="predicted"/>
<protein>
    <submittedName>
        <fullName evidence="1">Biliverdin-producing heme oxygenase</fullName>
    </submittedName>
</protein>
<name>A0ABU9LSU1_9BACT</name>
<comment type="caution">
    <text evidence="1">The sequence shown here is derived from an EMBL/GenBank/DDBJ whole genome shotgun (WGS) entry which is preliminary data.</text>
</comment>
<dbReference type="CDD" id="cd19166">
    <property type="entry name" value="HemeO-bac"/>
    <property type="match status" value="1"/>
</dbReference>